<dbReference type="RefSeq" id="WP_377937042.1">
    <property type="nucleotide sequence ID" value="NZ_JBHUMF010000031.1"/>
</dbReference>
<dbReference type="CDD" id="cd07067">
    <property type="entry name" value="HP_PGM_like"/>
    <property type="match status" value="1"/>
</dbReference>
<dbReference type="EMBL" id="JBHUMF010000031">
    <property type="protein sequence ID" value="MFD2682359.1"/>
    <property type="molecule type" value="Genomic_DNA"/>
</dbReference>
<dbReference type="SMART" id="SM00855">
    <property type="entry name" value="PGAM"/>
    <property type="match status" value="1"/>
</dbReference>
<name>A0ABW5RWK8_9BACI</name>
<accession>A0ABW5RWK8</accession>
<dbReference type="Pfam" id="PF00300">
    <property type="entry name" value="His_Phos_1"/>
    <property type="match status" value="1"/>
</dbReference>
<gene>
    <name evidence="1" type="ORF">ACFSUL_16585</name>
</gene>
<organism evidence="1 2">
    <name type="scientific">Bacillus seohaeanensis</name>
    <dbReference type="NCBI Taxonomy" id="284580"/>
    <lineage>
        <taxon>Bacteria</taxon>
        <taxon>Bacillati</taxon>
        <taxon>Bacillota</taxon>
        <taxon>Bacilli</taxon>
        <taxon>Bacillales</taxon>
        <taxon>Bacillaceae</taxon>
        <taxon>Bacillus</taxon>
    </lineage>
</organism>
<dbReference type="SUPFAM" id="SSF53254">
    <property type="entry name" value="Phosphoglycerate mutase-like"/>
    <property type="match status" value="1"/>
</dbReference>
<evidence type="ECO:0000313" key="2">
    <source>
        <dbReference type="Proteomes" id="UP001597506"/>
    </source>
</evidence>
<proteinExistence type="predicted"/>
<dbReference type="PANTHER" id="PTHR48100">
    <property type="entry name" value="BROAD-SPECIFICITY PHOSPHATASE YOR283W-RELATED"/>
    <property type="match status" value="1"/>
</dbReference>
<dbReference type="Gene3D" id="3.40.50.1240">
    <property type="entry name" value="Phosphoglycerate mutase-like"/>
    <property type="match status" value="1"/>
</dbReference>
<reference evidence="2" key="1">
    <citation type="journal article" date="2019" name="Int. J. Syst. Evol. Microbiol.">
        <title>The Global Catalogue of Microorganisms (GCM) 10K type strain sequencing project: providing services to taxonomists for standard genome sequencing and annotation.</title>
        <authorList>
            <consortium name="The Broad Institute Genomics Platform"/>
            <consortium name="The Broad Institute Genome Sequencing Center for Infectious Disease"/>
            <person name="Wu L."/>
            <person name="Ma J."/>
        </authorList>
    </citation>
    <scope>NUCLEOTIDE SEQUENCE [LARGE SCALE GENOMIC DNA]</scope>
    <source>
        <strain evidence="2">KCTC 3913</strain>
    </source>
</reference>
<comment type="caution">
    <text evidence="1">The sequence shown here is derived from an EMBL/GenBank/DDBJ whole genome shotgun (WGS) entry which is preliminary data.</text>
</comment>
<dbReference type="PANTHER" id="PTHR48100:SF1">
    <property type="entry name" value="HISTIDINE PHOSPHATASE FAMILY PROTEIN-RELATED"/>
    <property type="match status" value="1"/>
</dbReference>
<evidence type="ECO:0000313" key="1">
    <source>
        <dbReference type="EMBL" id="MFD2682359.1"/>
    </source>
</evidence>
<sequence length="183" mass="21110">MRKNIYIIRHCKAEGQPSESQLTERGFMQANELADFLTNKKVERIISSPFLRAIQSIEPFAKSANIEVEIDSRLSERVLSSRSYPDWLEKLHATFNDVELKYEGGESSKEAMYRIVKVVEDIVASGADNTIIVTHGNIMSLLLNYYDKSFGFEQWKGLSNPDVFLLQFIHNGFSIEHLWKRTF</sequence>
<dbReference type="InterPro" id="IPR013078">
    <property type="entry name" value="His_Pase_superF_clade-1"/>
</dbReference>
<dbReference type="InterPro" id="IPR050275">
    <property type="entry name" value="PGM_Phosphatase"/>
</dbReference>
<dbReference type="InterPro" id="IPR029033">
    <property type="entry name" value="His_PPase_superfam"/>
</dbReference>
<dbReference type="Proteomes" id="UP001597506">
    <property type="component" value="Unassembled WGS sequence"/>
</dbReference>
<keyword evidence="2" id="KW-1185">Reference proteome</keyword>
<protein>
    <submittedName>
        <fullName evidence="1">Histidine phosphatase family protein</fullName>
    </submittedName>
</protein>